<gene>
    <name evidence="1" type="ORF">LCGC14_1425070</name>
</gene>
<dbReference type="EMBL" id="LAZR01009544">
    <property type="protein sequence ID" value="KKM71986.1"/>
    <property type="molecule type" value="Genomic_DNA"/>
</dbReference>
<sequence length="53" mass="6194">MTSLMLQKFNLVKSIPYWAIFKRLNAKNASIEILYTLSLGVVTYLKTLQKEWS</sequence>
<proteinExistence type="predicted"/>
<reference evidence="1" key="1">
    <citation type="journal article" date="2015" name="Nature">
        <title>Complex archaea that bridge the gap between prokaryotes and eukaryotes.</title>
        <authorList>
            <person name="Spang A."/>
            <person name="Saw J.H."/>
            <person name="Jorgensen S.L."/>
            <person name="Zaremba-Niedzwiedzka K."/>
            <person name="Martijn J."/>
            <person name="Lind A.E."/>
            <person name="van Eijk R."/>
            <person name="Schleper C."/>
            <person name="Guy L."/>
            <person name="Ettema T.J."/>
        </authorList>
    </citation>
    <scope>NUCLEOTIDE SEQUENCE</scope>
</reference>
<comment type="caution">
    <text evidence="1">The sequence shown here is derived from an EMBL/GenBank/DDBJ whole genome shotgun (WGS) entry which is preliminary data.</text>
</comment>
<evidence type="ECO:0000313" key="1">
    <source>
        <dbReference type="EMBL" id="KKM71986.1"/>
    </source>
</evidence>
<accession>A0A0F9KBC8</accession>
<organism evidence="1">
    <name type="scientific">marine sediment metagenome</name>
    <dbReference type="NCBI Taxonomy" id="412755"/>
    <lineage>
        <taxon>unclassified sequences</taxon>
        <taxon>metagenomes</taxon>
        <taxon>ecological metagenomes</taxon>
    </lineage>
</organism>
<name>A0A0F9KBC8_9ZZZZ</name>
<protein>
    <submittedName>
        <fullName evidence="1">Uncharacterized protein</fullName>
    </submittedName>
</protein>
<dbReference type="AlphaFoldDB" id="A0A0F9KBC8"/>